<keyword evidence="3" id="KW-1185">Reference proteome</keyword>
<dbReference type="GO" id="GO:0006779">
    <property type="term" value="P:porphyrin-containing compound biosynthetic process"/>
    <property type="evidence" value="ECO:0007669"/>
    <property type="project" value="InterPro"/>
</dbReference>
<evidence type="ECO:0000259" key="1">
    <source>
        <dbReference type="Pfam" id="PF01208"/>
    </source>
</evidence>
<gene>
    <name evidence="2" type="ORF">D0435_01345</name>
</gene>
<dbReference type="GO" id="GO:0004853">
    <property type="term" value="F:uroporphyrinogen decarboxylase activity"/>
    <property type="evidence" value="ECO:0007669"/>
    <property type="project" value="InterPro"/>
</dbReference>
<evidence type="ECO:0000313" key="3">
    <source>
        <dbReference type="Proteomes" id="UP000446866"/>
    </source>
</evidence>
<sequence length="280" mass="31044">MAKLIDYSCKYAEYSGMSKEEAAAKGLFLPEAYFSAEAIATLAGENAVLPFDPVLEAESMGAKIKFDDSPLGPRKDTDIVTKIDELANLSPMDITSRRISETLKAVKAINEAGGNATVELHGPVTIINGVSDLMKILMGWRKKPEIMDQFFTKVSDGLVDFALAAYDAGCRIIYYTDSPGSLNILGPKFAKQITENFTVPFLRKLDETLPADCIVHLCPKTSFLLTGFEKAQWRKFEIDEKMPYKDACLFALGKVRILGQRCRKADNITVSHINYLHLNE</sequence>
<name>A0A845QFG5_9FIRM</name>
<dbReference type="PANTHER" id="PTHR47099">
    <property type="entry name" value="METHYLCOBAMIDE:COM METHYLTRANSFERASE MTBA"/>
    <property type="match status" value="1"/>
</dbReference>
<dbReference type="InterPro" id="IPR000257">
    <property type="entry name" value="Uroporphyrinogen_deCOase"/>
</dbReference>
<proteinExistence type="predicted"/>
<dbReference type="Gene3D" id="3.20.20.210">
    <property type="match status" value="1"/>
</dbReference>
<reference evidence="2 3" key="1">
    <citation type="submission" date="2018-08" db="EMBL/GenBank/DDBJ databases">
        <title>Murine metabolic-syndrome-specific gut microbial biobank.</title>
        <authorList>
            <person name="Liu C."/>
        </authorList>
    </citation>
    <scope>NUCLEOTIDE SEQUENCE [LARGE SCALE GENOMIC DNA]</scope>
    <source>
        <strain evidence="2 3">28</strain>
    </source>
</reference>
<organism evidence="2 3">
    <name type="scientific">Anaerotruncus colihominis</name>
    <dbReference type="NCBI Taxonomy" id="169435"/>
    <lineage>
        <taxon>Bacteria</taxon>
        <taxon>Bacillati</taxon>
        <taxon>Bacillota</taxon>
        <taxon>Clostridia</taxon>
        <taxon>Eubacteriales</taxon>
        <taxon>Oscillospiraceae</taxon>
        <taxon>Anaerotruncus</taxon>
    </lineage>
</organism>
<feature type="domain" description="Uroporphyrinogen decarboxylase (URO-D)" evidence="1">
    <location>
        <begin position="38"/>
        <end position="249"/>
    </location>
</feature>
<protein>
    <recommendedName>
        <fullName evidence="1">Uroporphyrinogen decarboxylase (URO-D) domain-containing protein</fullName>
    </recommendedName>
</protein>
<dbReference type="EMBL" id="QXWK01000001">
    <property type="protein sequence ID" value="NBH60319.1"/>
    <property type="molecule type" value="Genomic_DNA"/>
</dbReference>
<dbReference type="InterPro" id="IPR052024">
    <property type="entry name" value="Methanogen_methyltrans"/>
</dbReference>
<accession>A0A845QFG5</accession>
<dbReference type="InterPro" id="IPR038071">
    <property type="entry name" value="UROD/MetE-like_sf"/>
</dbReference>
<dbReference type="SUPFAM" id="SSF51726">
    <property type="entry name" value="UROD/MetE-like"/>
    <property type="match status" value="1"/>
</dbReference>
<dbReference type="PANTHER" id="PTHR47099:SF1">
    <property type="entry name" value="METHYLCOBAMIDE:COM METHYLTRANSFERASE MTBA"/>
    <property type="match status" value="1"/>
</dbReference>
<comment type="caution">
    <text evidence="2">The sequence shown here is derived from an EMBL/GenBank/DDBJ whole genome shotgun (WGS) entry which is preliminary data.</text>
</comment>
<dbReference type="AlphaFoldDB" id="A0A845QFG5"/>
<dbReference type="Proteomes" id="UP000446866">
    <property type="component" value="Unassembled WGS sequence"/>
</dbReference>
<dbReference type="Pfam" id="PF01208">
    <property type="entry name" value="URO-D"/>
    <property type="match status" value="1"/>
</dbReference>
<evidence type="ECO:0000313" key="2">
    <source>
        <dbReference type="EMBL" id="NBH60319.1"/>
    </source>
</evidence>
<dbReference type="RefSeq" id="WP_160200613.1">
    <property type="nucleotide sequence ID" value="NZ_QXWK01000001.1"/>
</dbReference>